<dbReference type="GO" id="GO:0003677">
    <property type="term" value="F:DNA binding"/>
    <property type="evidence" value="ECO:0007669"/>
    <property type="project" value="InterPro"/>
</dbReference>
<dbReference type="InterPro" id="IPR007492">
    <property type="entry name" value="LytTR_DNA-bd_dom"/>
</dbReference>
<dbReference type="PROSITE" id="PS50930">
    <property type="entry name" value="HTH_LYTTR"/>
    <property type="match status" value="1"/>
</dbReference>
<dbReference type="SUPFAM" id="SSF52172">
    <property type="entry name" value="CheY-like"/>
    <property type="match status" value="1"/>
</dbReference>
<keyword evidence="5" id="KW-1185">Reference proteome</keyword>
<dbReference type="AlphaFoldDB" id="A0A327QK26"/>
<keyword evidence="1" id="KW-0597">Phosphoprotein</keyword>
<feature type="domain" description="HTH LytTR-type" evidence="3">
    <location>
        <begin position="131"/>
        <end position="199"/>
    </location>
</feature>
<evidence type="ECO:0000259" key="2">
    <source>
        <dbReference type="PROSITE" id="PS50110"/>
    </source>
</evidence>
<dbReference type="FunFam" id="3.40.50.2300:FF:000051">
    <property type="entry name" value="Two-component response regulator yehT"/>
    <property type="match status" value="1"/>
</dbReference>
<feature type="modified residue" description="4-aspartylphosphate" evidence="1">
    <location>
        <position position="55"/>
    </location>
</feature>
<dbReference type="Proteomes" id="UP000249547">
    <property type="component" value="Unassembled WGS sequence"/>
</dbReference>
<dbReference type="RefSeq" id="WP_111598360.1">
    <property type="nucleotide sequence ID" value="NZ_QLLL01000005.1"/>
</dbReference>
<dbReference type="SMART" id="SM00850">
    <property type="entry name" value="LytTR"/>
    <property type="match status" value="1"/>
</dbReference>
<feature type="domain" description="Response regulatory" evidence="2">
    <location>
        <begin position="4"/>
        <end position="115"/>
    </location>
</feature>
<reference evidence="4 5" key="1">
    <citation type="submission" date="2018-06" db="EMBL/GenBank/DDBJ databases">
        <title>Genomic Encyclopedia of Archaeal and Bacterial Type Strains, Phase II (KMG-II): from individual species to whole genera.</title>
        <authorList>
            <person name="Goeker M."/>
        </authorList>
    </citation>
    <scope>NUCLEOTIDE SEQUENCE [LARGE SCALE GENOMIC DNA]</scope>
    <source>
        <strain evidence="4 5">DSM 23857</strain>
    </source>
</reference>
<dbReference type="SMART" id="SM00448">
    <property type="entry name" value="REC"/>
    <property type="match status" value="1"/>
</dbReference>
<name>A0A327QK26_9BACT</name>
<evidence type="ECO:0000313" key="4">
    <source>
        <dbReference type="EMBL" id="RAJ04044.1"/>
    </source>
</evidence>
<accession>A0A327QK26</accession>
<dbReference type="OrthoDB" id="9787344at2"/>
<sequence length="232" mass="26535">MQLKCVITDDEPMARKGLAGYVSQIDFLQLVGMCDNAVSLNNMLREQTVDLIFLDIQMPYVTGVELLQQLQNPPMVIFTTAFEQYALKGFELEAVDYLLKPIPFDRFLKAANRALELFNLKHQPQADFVFVKSNDKLLKIAWQDVEMIEATENYITIYTAQAKHLVLSTLKSAMEALPKYFIQTHKSYIINTQKINSIEGNVIHLQHAQAPIARSLKESVMEKIINDKLLKK</sequence>
<dbReference type="PANTHER" id="PTHR37299:SF1">
    <property type="entry name" value="STAGE 0 SPORULATION PROTEIN A HOMOLOG"/>
    <property type="match status" value="1"/>
</dbReference>
<gene>
    <name evidence="4" type="ORF">LX64_02921</name>
</gene>
<dbReference type="Pfam" id="PF00072">
    <property type="entry name" value="Response_reg"/>
    <property type="match status" value="1"/>
</dbReference>
<dbReference type="GO" id="GO:0000156">
    <property type="term" value="F:phosphorelay response regulator activity"/>
    <property type="evidence" value="ECO:0007669"/>
    <property type="project" value="InterPro"/>
</dbReference>
<dbReference type="InterPro" id="IPR001789">
    <property type="entry name" value="Sig_transdc_resp-reg_receiver"/>
</dbReference>
<dbReference type="InterPro" id="IPR011006">
    <property type="entry name" value="CheY-like_superfamily"/>
</dbReference>
<dbReference type="InterPro" id="IPR046947">
    <property type="entry name" value="LytR-like"/>
</dbReference>
<evidence type="ECO:0000256" key="1">
    <source>
        <dbReference type="PROSITE-ProRule" id="PRU00169"/>
    </source>
</evidence>
<dbReference type="EMBL" id="QLLL01000005">
    <property type="protein sequence ID" value="RAJ04044.1"/>
    <property type="molecule type" value="Genomic_DNA"/>
</dbReference>
<proteinExistence type="predicted"/>
<comment type="caution">
    <text evidence="4">The sequence shown here is derived from an EMBL/GenBank/DDBJ whole genome shotgun (WGS) entry which is preliminary data.</text>
</comment>
<evidence type="ECO:0000313" key="5">
    <source>
        <dbReference type="Proteomes" id="UP000249547"/>
    </source>
</evidence>
<evidence type="ECO:0000259" key="3">
    <source>
        <dbReference type="PROSITE" id="PS50930"/>
    </source>
</evidence>
<protein>
    <submittedName>
        <fullName evidence="4">LytTR family two component transcriptional regulator</fullName>
    </submittedName>
</protein>
<dbReference type="PANTHER" id="PTHR37299">
    <property type="entry name" value="TRANSCRIPTIONAL REGULATOR-RELATED"/>
    <property type="match status" value="1"/>
</dbReference>
<dbReference type="Gene3D" id="2.40.50.1020">
    <property type="entry name" value="LytTr DNA-binding domain"/>
    <property type="match status" value="1"/>
</dbReference>
<dbReference type="PROSITE" id="PS50110">
    <property type="entry name" value="RESPONSE_REGULATORY"/>
    <property type="match status" value="1"/>
</dbReference>
<dbReference type="Pfam" id="PF04397">
    <property type="entry name" value="LytTR"/>
    <property type="match status" value="1"/>
</dbReference>
<organism evidence="4 5">
    <name type="scientific">Chitinophaga skermanii</name>
    <dbReference type="NCBI Taxonomy" id="331697"/>
    <lineage>
        <taxon>Bacteria</taxon>
        <taxon>Pseudomonadati</taxon>
        <taxon>Bacteroidota</taxon>
        <taxon>Chitinophagia</taxon>
        <taxon>Chitinophagales</taxon>
        <taxon>Chitinophagaceae</taxon>
        <taxon>Chitinophaga</taxon>
    </lineage>
</organism>
<dbReference type="Gene3D" id="3.40.50.2300">
    <property type="match status" value="1"/>
</dbReference>